<dbReference type="InterPro" id="IPR036864">
    <property type="entry name" value="Zn2-C6_fun-type_DNA-bd_sf"/>
</dbReference>
<comment type="caution">
    <text evidence="7">The sequence shown here is derived from an EMBL/GenBank/DDBJ whole genome shotgun (WGS) entry which is preliminary data.</text>
</comment>
<organism evidence="7 8">
    <name type="scientific">Blastomyces parvus</name>
    <dbReference type="NCBI Taxonomy" id="2060905"/>
    <lineage>
        <taxon>Eukaryota</taxon>
        <taxon>Fungi</taxon>
        <taxon>Dikarya</taxon>
        <taxon>Ascomycota</taxon>
        <taxon>Pezizomycotina</taxon>
        <taxon>Eurotiomycetes</taxon>
        <taxon>Eurotiomycetidae</taxon>
        <taxon>Onygenales</taxon>
        <taxon>Ajellomycetaceae</taxon>
        <taxon>Blastomyces</taxon>
    </lineage>
</organism>
<dbReference type="InterPro" id="IPR053157">
    <property type="entry name" value="Sterol_Uptake_Regulator"/>
</dbReference>
<keyword evidence="1" id="KW-0805">Transcription regulation</keyword>
<evidence type="ECO:0000256" key="4">
    <source>
        <dbReference type="ARBA" id="ARBA00023242"/>
    </source>
</evidence>
<name>A0A2B7XCM7_9EURO</name>
<dbReference type="EMBL" id="PDNC01000021">
    <property type="protein sequence ID" value="PGH06492.1"/>
    <property type="molecule type" value="Genomic_DNA"/>
</dbReference>
<dbReference type="PANTHER" id="PTHR47784:SF9">
    <property type="entry name" value="ZN(II)2CYS6 TRANSCRIPTION FACTOR (EUROFUNG)"/>
    <property type="match status" value="1"/>
</dbReference>
<dbReference type="Pfam" id="PF00172">
    <property type="entry name" value="Zn_clus"/>
    <property type="match status" value="1"/>
</dbReference>
<gene>
    <name evidence="7" type="ORF">GX51_02316</name>
</gene>
<feature type="domain" description="Zn(2)-C6 fungal-type" evidence="6">
    <location>
        <begin position="26"/>
        <end position="56"/>
    </location>
</feature>
<keyword evidence="8" id="KW-1185">Reference proteome</keyword>
<reference evidence="7 8" key="1">
    <citation type="submission" date="2017-10" db="EMBL/GenBank/DDBJ databases">
        <title>Comparative genomics in systemic dimorphic fungi from Ajellomycetaceae.</title>
        <authorList>
            <person name="Munoz J.F."/>
            <person name="Mcewen J.G."/>
            <person name="Clay O.K."/>
            <person name="Cuomo C.A."/>
        </authorList>
    </citation>
    <scope>NUCLEOTIDE SEQUENCE [LARGE SCALE GENOMIC DNA]</scope>
    <source>
        <strain evidence="7 8">UAMH130</strain>
    </source>
</reference>
<feature type="region of interest" description="Disordered" evidence="5">
    <location>
        <begin position="1"/>
        <end position="20"/>
    </location>
</feature>
<dbReference type="PROSITE" id="PS00463">
    <property type="entry name" value="ZN2_CY6_FUNGAL_1"/>
    <property type="match status" value="1"/>
</dbReference>
<dbReference type="Proteomes" id="UP000224080">
    <property type="component" value="Unassembled WGS sequence"/>
</dbReference>
<evidence type="ECO:0000256" key="2">
    <source>
        <dbReference type="ARBA" id="ARBA00023125"/>
    </source>
</evidence>
<dbReference type="SMART" id="SM00066">
    <property type="entry name" value="GAL4"/>
    <property type="match status" value="1"/>
</dbReference>
<dbReference type="GO" id="GO:0008270">
    <property type="term" value="F:zinc ion binding"/>
    <property type="evidence" value="ECO:0007669"/>
    <property type="project" value="InterPro"/>
</dbReference>
<dbReference type="AlphaFoldDB" id="A0A2B7XCM7"/>
<evidence type="ECO:0000313" key="7">
    <source>
        <dbReference type="EMBL" id="PGH06492.1"/>
    </source>
</evidence>
<protein>
    <recommendedName>
        <fullName evidence="6">Zn(2)-C6 fungal-type domain-containing protein</fullName>
    </recommendedName>
</protein>
<dbReference type="InterPro" id="IPR001138">
    <property type="entry name" value="Zn2Cys6_DnaBD"/>
</dbReference>
<dbReference type="OrthoDB" id="3031538at2759"/>
<evidence type="ECO:0000256" key="5">
    <source>
        <dbReference type="SAM" id="MobiDB-lite"/>
    </source>
</evidence>
<evidence type="ECO:0000256" key="1">
    <source>
        <dbReference type="ARBA" id="ARBA00023015"/>
    </source>
</evidence>
<dbReference type="GO" id="GO:0001228">
    <property type="term" value="F:DNA-binding transcription activator activity, RNA polymerase II-specific"/>
    <property type="evidence" value="ECO:0007669"/>
    <property type="project" value="TreeGrafter"/>
</dbReference>
<dbReference type="STRING" id="2060905.A0A2B7XCM7"/>
<keyword evidence="3" id="KW-0804">Transcription</keyword>
<accession>A0A2B7XCM7</accession>
<dbReference type="SUPFAM" id="SSF57701">
    <property type="entry name" value="Zn2/Cys6 DNA-binding domain"/>
    <property type="match status" value="1"/>
</dbReference>
<dbReference type="CDD" id="cd00067">
    <property type="entry name" value="GAL4"/>
    <property type="match status" value="1"/>
</dbReference>
<evidence type="ECO:0000259" key="6">
    <source>
        <dbReference type="PROSITE" id="PS50048"/>
    </source>
</evidence>
<dbReference type="PANTHER" id="PTHR47784">
    <property type="entry name" value="STEROL UPTAKE CONTROL PROTEIN 2"/>
    <property type="match status" value="1"/>
</dbReference>
<evidence type="ECO:0000256" key="3">
    <source>
        <dbReference type="ARBA" id="ARBA00023163"/>
    </source>
</evidence>
<dbReference type="GO" id="GO:0003677">
    <property type="term" value="F:DNA binding"/>
    <property type="evidence" value="ECO:0007669"/>
    <property type="project" value="UniProtKB-KW"/>
</dbReference>
<keyword evidence="4" id="KW-0539">Nucleus</keyword>
<proteinExistence type="predicted"/>
<dbReference type="PROSITE" id="PS50048">
    <property type="entry name" value="ZN2_CY6_FUNGAL_2"/>
    <property type="match status" value="1"/>
</dbReference>
<dbReference type="Gene3D" id="4.10.240.10">
    <property type="entry name" value="Zn(2)-C6 fungal-type DNA-binding domain"/>
    <property type="match status" value="1"/>
</dbReference>
<evidence type="ECO:0000313" key="8">
    <source>
        <dbReference type="Proteomes" id="UP000224080"/>
    </source>
</evidence>
<sequence>MTAVVAKQPSHAKERKRKVHKKSRRGCGNCKIRRIKCDEGRPGCKQCASFSVSCNYEPGAADLQPRRSSTLQSAGYRFLEFQTLSTPVPQKSPCSVNDTILSMINTSQAAAFYHSPSHYDDIHSIIPQGPYQLREHDLELLAIFQARTACSIGTVATRAIYRREFIRLACQHPFLLHMVLAMTLLHGRYLSNLRPWPRSSSPCQQSLASSPKALLHWYLGTTLFNTKLSNPSQIDPRERDAIWAASILLGAITFSYVEAGRAEDSWPLKASSNVDPDWLAISDGKREVWKLAEPLRADSVFREALIGPVSDEVGHDATSTSHNGVVDSPGPTSDDGWKFCFASSSNYYSVISSVSVSDTKSRTPPQEFLLLHHFVTTTFPDPDPNLNPYHIALTTLHSLFTTPFKPHTPVPPFIAFITHIDPAYRNLLHHRDPLALLLLAYWYGYVYENESEQAPWWFWSRARVECRAICMYLERSEAEFSARNVIGSNVRGLVDELTVKQLISWPRFNDVKTEMHPHGNDGFYHSTNDACLVPPQYDQALVYIVRKFEIIFAKHH</sequence>
<keyword evidence="2" id="KW-0238">DNA-binding</keyword>